<keyword evidence="2" id="KW-0653">Protein transport</keyword>
<dbReference type="PROSITE" id="PS50192">
    <property type="entry name" value="T_SNARE"/>
    <property type="match status" value="1"/>
</dbReference>
<evidence type="ECO:0000259" key="6">
    <source>
        <dbReference type="PROSITE" id="PS50192"/>
    </source>
</evidence>
<dbReference type="SUPFAM" id="SSF58038">
    <property type="entry name" value="SNARE fusion complex"/>
    <property type="match status" value="1"/>
</dbReference>
<keyword evidence="9" id="KW-1185">Reference proteome</keyword>
<evidence type="ECO:0000256" key="1">
    <source>
        <dbReference type="ARBA" id="ARBA00004409"/>
    </source>
</evidence>
<organism evidence="8 9">
    <name type="scientific">Polyrhizophydium stewartii</name>
    <dbReference type="NCBI Taxonomy" id="2732419"/>
    <lineage>
        <taxon>Eukaryota</taxon>
        <taxon>Fungi</taxon>
        <taxon>Fungi incertae sedis</taxon>
        <taxon>Chytridiomycota</taxon>
        <taxon>Chytridiomycota incertae sedis</taxon>
        <taxon>Chytridiomycetes</taxon>
        <taxon>Rhizophydiales</taxon>
        <taxon>Rhizophydiales incertae sedis</taxon>
        <taxon>Polyrhizophydium</taxon>
    </lineage>
</organism>
<feature type="domain" description="DCUN1" evidence="7">
    <location>
        <begin position="37"/>
        <end position="224"/>
    </location>
</feature>
<dbReference type="InterPro" id="IPR015260">
    <property type="entry name" value="Syntaxin-6/10/61_N"/>
</dbReference>
<sequence>MFGSSSKNKEKTRQFIAVTQASEAAASKLLKENVSSFNPAALAALFDKYKDPEEDAILLEGTEALCADLEVDPTDVATLVLAYHLKCENMCEFSRKGWLAGWTELQCDNLPAMKAAVARMRDELNDPDSAKKIYLFTFNFAKQSNQKTLSLESAIAFWDLLLAGKYTHLDLWKQFLEETHGKSITKDTWALFWDFVETAKDDFSNHDDDGAWPLLIDNFVVYAREKLGLAPAANDDDEVEQSLQQVAGLYQAWRQHLANPAMPEQDLRRHANDVRDILRNIAADLDELDETINILFGLARPPPAPFPSLSQVVQANPARFKLDRPQIEERKQFVADSRRIVEDMRTNINNPAAARMGGQQGVRDNLFGGQGKKKVDKFGRTEDEYKVSNQRFVEREQEQQQLLMDQQDQQIEEVAVTVGNLREIARVMGDELDDQTRLLGEVETQVDTTQNRLQDGMKRMQDFIRANSDTKQQWCIAILIVVLVILLILVLSF</sequence>
<dbReference type="InterPro" id="IPR014764">
    <property type="entry name" value="DCN-prot"/>
</dbReference>
<dbReference type="SMART" id="SM00397">
    <property type="entry name" value="t_SNARE"/>
    <property type="match status" value="1"/>
</dbReference>
<reference evidence="8 9" key="1">
    <citation type="submission" date="2023-09" db="EMBL/GenBank/DDBJ databases">
        <title>Pangenome analysis of Batrachochytrium dendrobatidis and related Chytrids.</title>
        <authorList>
            <person name="Yacoub M.N."/>
            <person name="Stajich J.E."/>
            <person name="James T.Y."/>
        </authorList>
    </citation>
    <scope>NUCLEOTIDE SEQUENCE [LARGE SCALE GENOMIC DNA]</scope>
    <source>
        <strain evidence="8 9">JEL0888</strain>
    </source>
</reference>
<protein>
    <recommendedName>
        <fullName evidence="4">Defective in cullin neddylation protein</fullName>
    </recommendedName>
</protein>
<evidence type="ECO:0000259" key="7">
    <source>
        <dbReference type="PROSITE" id="PS51229"/>
    </source>
</evidence>
<keyword evidence="2" id="KW-0813">Transport</keyword>
<keyword evidence="5" id="KW-0812">Transmembrane</keyword>
<dbReference type="Gene3D" id="1.20.58.90">
    <property type="match status" value="1"/>
</dbReference>
<dbReference type="Pfam" id="PF09177">
    <property type="entry name" value="STX6_10_61_N"/>
    <property type="match status" value="1"/>
</dbReference>
<name>A0ABR4MWI2_9FUNG</name>
<comment type="function">
    <text evidence="4">Neddylation of cullins play an essential role in the regulation of SCF-type complexes activity.</text>
</comment>
<dbReference type="SUPFAM" id="SSF47661">
    <property type="entry name" value="t-snare proteins"/>
    <property type="match status" value="1"/>
</dbReference>
<dbReference type="InterPro" id="IPR010989">
    <property type="entry name" value="SNARE"/>
</dbReference>
<evidence type="ECO:0000313" key="8">
    <source>
        <dbReference type="EMBL" id="KAL2911630.1"/>
    </source>
</evidence>
<dbReference type="CDD" id="cd21443">
    <property type="entry name" value="SNARE_NTD_STX6_STX10"/>
    <property type="match status" value="1"/>
</dbReference>
<evidence type="ECO:0000256" key="4">
    <source>
        <dbReference type="RuleBase" id="RU410713"/>
    </source>
</evidence>
<dbReference type="Pfam" id="PF05739">
    <property type="entry name" value="SNARE"/>
    <property type="match status" value="1"/>
</dbReference>
<dbReference type="PANTHER" id="PTHR12281">
    <property type="entry name" value="RP42 RELATED"/>
    <property type="match status" value="1"/>
</dbReference>
<evidence type="ECO:0000256" key="2">
    <source>
        <dbReference type="ARBA" id="ARBA00022927"/>
    </source>
</evidence>
<feature type="domain" description="T-SNARE coiled-coil homology" evidence="6">
    <location>
        <begin position="401"/>
        <end position="463"/>
    </location>
</feature>
<dbReference type="InterPro" id="IPR000727">
    <property type="entry name" value="T_SNARE_dom"/>
</dbReference>
<dbReference type="Proteomes" id="UP001527925">
    <property type="component" value="Unassembled WGS sequence"/>
</dbReference>
<proteinExistence type="predicted"/>
<dbReference type="CDD" id="cd15851">
    <property type="entry name" value="SNARE_Syntaxin6"/>
    <property type="match status" value="1"/>
</dbReference>
<dbReference type="Gene3D" id="1.10.238.10">
    <property type="entry name" value="EF-hand"/>
    <property type="match status" value="1"/>
</dbReference>
<dbReference type="PROSITE" id="PS51229">
    <property type="entry name" value="DCUN1"/>
    <property type="match status" value="1"/>
</dbReference>
<keyword evidence="3" id="KW-0333">Golgi apparatus</keyword>
<evidence type="ECO:0000256" key="5">
    <source>
        <dbReference type="SAM" id="Phobius"/>
    </source>
</evidence>
<dbReference type="Gene3D" id="1.10.238.200">
    <property type="entry name" value="Cullin, PONY binding domain"/>
    <property type="match status" value="1"/>
</dbReference>
<evidence type="ECO:0000256" key="3">
    <source>
        <dbReference type="ARBA" id="ARBA00023034"/>
    </source>
</evidence>
<gene>
    <name evidence="8" type="ORF">HK105_208894</name>
</gene>
<feature type="transmembrane region" description="Helical" evidence="5">
    <location>
        <begin position="474"/>
        <end position="492"/>
    </location>
</feature>
<accession>A0ABR4MWI2</accession>
<dbReference type="Gene3D" id="1.20.5.110">
    <property type="match status" value="1"/>
</dbReference>
<dbReference type="PANTHER" id="PTHR12281:SF31">
    <property type="entry name" value="DCN1-LIKE PROTEIN 3"/>
    <property type="match status" value="1"/>
</dbReference>
<comment type="subcellular location">
    <subcellularLocation>
        <location evidence="1">Golgi apparatus membrane</location>
        <topology evidence="1">Single-pass type IV membrane protein</topology>
    </subcellularLocation>
</comment>
<keyword evidence="5" id="KW-0472">Membrane</keyword>
<dbReference type="InterPro" id="IPR005176">
    <property type="entry name" value="PONY_dom"/>
</dbReference>
<dbReference type="InterPro" id="IPR042460">
    <property type="entry name" value="DCN1-like_PONY"/>
</dbReference>
<dbReference type="Pfam" id="PF03556">
    <property type="entry name" value="Cullin_binding"/>
    <property type="match status" value="1"/>
</dbReference>
<comment type="caution">
    <text evidence="8">The sequence shown here is derived from an EMBL/GenBank/DDBJ whole genome shotgun (WGS) entry which is preliminary data.</text>
</comment>
<dbReference type="EMBL" id="JADGIZ020000095">
    <property type="protein sequence ID" value="KAL2911630.1"/>
    <property type="molecule type" value="Genomic_DNA"/>
</dbReference>
<evidence type="ECO:0000313" key="9">
    <source>
        <dbReference type="Proteomes" id="UP001527925"/>
    </source>
</evidence>
<keyword evidence="5" id="KW-1133">Transmembrane helix</keyword>